<dbReference type="GeneID" id="19459617"/>
<gene>
    <name evidence="2" type="ORF">GLAREA_00559</name>
</gene>
<dbReference type="KEGG" id="glz:GLAREA_00559"/>
<name>S3CWS4_GLAL2</name>
<evidence type="ECO:0000313" key="3">
    <source>
        <dbReference type="Proteomes" id="UP000016922"/>
    </source>
</evidence>
<dbReference type="OrthoDB" id="3633220at2759"/>
<dbReference type="AlphaFoldDB" id="S3CWS4"/>
<keyword evidence="1" id="KW-0732">Signal</keyword>
<sequence length="147" mass="15558">MFSLLSTLSFFLTLTTALPTTTPASPVSARFAISVVTPNLPNLSLNVDPSGTVGIYKFILQRPTAYPGTPAYFQGTYLDFDTGEDSPYYMHIEDGEGVRDVLAIFGAGSGSTEYGLVGTKVNVTGEAAGENFLACETTAYEGYSILG</sequence>
<accession>S3CWS4</accession>
<dbReference type="EMBL" id="KE145367">
    <property type="protein sequence ID" value="EPE29399.1"/>
    <property type="molecule type" value="Genomic_DNA"/>
</dbReference>
<evidence type="ECO:0000256" key="1">
    <source>
        <dbReference type="SAM" id="SignalP"/>
    </source>
</evidence>
<feature type="chain" id="PRO_5004519229" evidence="1">
    <location>
        <begin position="18"/>
        <end position="147"/>
    </location>
</feature>
<organism evidence="2 3">
    <name type="scientific">Glarea lozoyensis (strain ATCC 20868 / MF5171)</name>
    <dbReference type="NCBI Taxonomy" id="1116229"/>
    <lineage>
        <taxon>Eukaryota</taxon>
        <taxon>Fungi</taxon>
        <taxon>Dikarya</taxon>
        <taxon>Ascomycota</taxon>
        <taxon>Pezizomycotina</taxon>
        <taxon>Leotiomycetes</taxon>
        <taxon>Helotiales</taxon>
        <taxon>Helotiaceae</taxon>
        <taxon>Glarea</taxon>
    </lineage>
</organism>
<protein>
    <submittedName>
        <fullName evidence="2">Uncharacterized protein</fullName>
    </submittedName>
</protein>
<feature type="signal peptide" evidence="1">
    <location>
        <begin position="1"/>
        <end position="17"/>
    </location>
</feature>
<reference evidence="2 3" key="1">
    <citation type="journal article" date="2013" name="BMC Genomics">
        <title>Genomics-driven discovery of the pneumocandin biosynthetic gene cluster in the fungus Glarea lozoyensis.</title>
        <authorList>
            <person name="Chen L."/>
            <person name="Yue Q."/>
            <person name="Zhang X."/>
            <person name="Xiang M."/>
            <person name="Wang C."/>
            <person name="Li S."/>
            <person name="Che Y."/>
            <person name="Ortiz-Lopez F.J."/>
            <person name="Bills G.F."/>
            <person name="Liu X."/>
            <person name="An Z."/>
        </authorList>
    </citation>
    <scope>NUCLEOTIDE SEQUENCE [LARGE SCALE GENOMIC DNA]</scope>
    <source>
        <strain evidence="3">ATCC 20868 / MF5171</strain>
    </source>
</reference>
<dbReference type="HOGENOM" id="CLU_1768246_0_0_1"/>
<dbReference type="RefSeq" id="XP_008083508.1">
    <property type="nucleotide sequence ID" value="XM_008085317.1"/>
</dbReference>
<proteinExistence type="predicted"/>
<keyword evidence="3" id="KW-1185">Reference proteome</keyword>
<evidence type="ECO:0000313" key="2">
    <source>
        <dbReference type="EMBL" id="EPE29399.1"/>
    </source>
</evidence>
<dbReference type="Proteomes" id="UP000016922">
    <property type="component" value="Unassembled WGS sequence"/>
</dbReference>